<evidence type="ECO:0000313" key="3">
    <source>
        <dbReference type="EMBL" id="KAK0172585.1"/>
    </source>
</evidence>
<reference evidence="3" key="2">
    <citation type="submission" date="2023-03" db="EMBL/GenBank/DDBJ databases">
        <authorList>
            <person name="Inwood S.N."/>
            <person name="Skelly J.G."/>
            <person name="Guhlin J."/>
            <person name="Harrop T.W.R."/>
            <person name="Goldson S.G."/>
            <person name="Dearden P.K."/>
        </authorList>
    </citation>
    <scope>NUCLEOTIDE SEQUENCE</scope>
    <source>
        <strain evidence="3">Irish</strain>
        <tissue evidence="3">Whole body</tissue>
    </source>
</reference>
<feature type="compositionally biased region" description="Polar residues" evidence="1">
    <location>
        <begin position="1619"/>
        <end position="1633"/>
    </location>
</feature>
<dbReference type="PANTHER" id="PTHR13268:SF0">
    <property type="entry name" value="BCAS3 MICROTUBULE ASSOCIATED CELL MIGRATION FACTOR"/>
    <property type="match status" value="1"/>
</dbReference>
<dbReference type="SUPFAM" id="SSF50978">
    <property type="entry name" value="WD40 repeat-like"/>
    <property type="match status" value="1"/>
</dbReference>
<evidence type="ECO:0000313" key="4">
    <source>
        <dbReference type="Proteomes" id="UP001168990"/>
    </source>
</evidence>
<reference evidence="3" key="1">
    <citation type="journal article" date="2023" name="bioRxiv">
        <title>Scaffold-level genome assemblies of two parasitoid biocontrol wasps reveal the parthenogenesis mechanism and an associated novel virus.</title>
        <authorList>
            <person name="Inwood S."/>
            <person name="Skelly J."/>
            <person name="Guhlin J."/>
            <person name="Harrop T."/>
            <person name="Goldson S."/>
            <person name="Dearden P."/>
        </authorList>
    </citation>
    <scope>NUCLEOTIDE SEQUENCE</scope>
    <source>
        <strain evidence="3">Irish</strain>
        <tissue evidence="3">Whole body</tissue>
    </source>
</reference>
<evidence type="ECO:0000256" key="1">
    <source>
        <dbReference type="SAM" id="MobiDB-lite"/>
    </source>
</evidence>
<feature type="region of interest" description="Disordered" evidence="1">
    <location>
        <begin position="495"/>
        <end position="517"/>
    </location>
</feature>
<dbReference type="Pfam" id="PF21034">
    <property type="entry name" value="BCAS3_WD40"/>
    <property type="match status" value="1"/>
</dbReference>
<protein>
    <recommendedName>
        <fullName evidence="2">BCAS3 WD40 domain-containing protein</fullName>
    </recommendedName>
</protein>
<feature type="compositionally biased region" description="Polar residues" evidence="1">
    <location>
        <begin position="1224"/>
        <end position="1241"/>
    </location>
</feature>
<dbReference type="GO" id="GO:0006914">
    <property type="term" value="P:autophagy"/>
    <property type="evidence" value="ECO:0007669"/>
    <property type="project" value="InterPro"/>
</dbReference>
<dbReference type="EMBL" id="JAQQBS010000002">
    <property type="protein sequence ID" value="KAK0172585.1"/>
    <property type="molecule type" value="Genomic_DNA"/>
</dbReference>
<dbReference type="PANTHER" id="PTHR13268">
    <property type="entry name" value="BREAST CARCINOMA AMPLIFIED SEQUENCE 3"/>
    <property type="match status" value="1"/>
</dbReference>
<feature type="compositionally biased region" description="Polar residues" evidence="1">
    <location>
        <begin position="1582"/>
        <end position="1597"/>
    </location>
</feature>
<dbReference type="InterPro" id="IPR045142">
    <property type="entry name" value="BCAS3-like"/>
</dbReference>
<comment type="caution">
    <text evidence="3">The sequence shown here is derived from an EMBL/GenBank/DDBJ whole genome shotgun (WGS) entry which is preliminary data.</text>
</comment>
<feature type="region of interest" description="Disordered" evidence="1">
    <location>
        <begin position="1565"/>
        <end position="1645"/>
    </location>
</feature>
<keyword evidence="4" id="KW-1185">Reference proteome</keyword>
<evidence type="ECO:0000259" key="2">
    <source>
        <dbReference type="Pfam" id="PF21034"/>
    </source>
</evidence>
<organism evidence="3 4">
    <name type="scientific">Microctonus aethiopoides</name>
    <dbReference type="NCBI Taxonomy" id="144406"/>
    <lineage>
        <taxon>Eukaryota</taxon>
        <taxon>Metazoa</taxon>
        <taxon>Ecdysozoa</taxon>
        <taxon>Arthropoda</taxon>
        <taxon>Hexapoda</taxon>
        <taxon>Insecta</taxon>
        <taxon>Pterygota</taxon>
        <taxon>Neoptera</taxon>
        <taxon>Endopterygota</taxon>
        <taxon>Hymenoptera</taxon>
        <taxon>Apocrita</taxon>
        <taxon>Ichneumonoidea</taxon>
        <taxon>Braconidae</taxon>
        <taxon>Euphorinae</taxon>
        <taxon>Microctonus</taxon>
    </lineage>
</organism>
<feature type="region of interest" description="Disordered" evidence="1">
    <location>
        <begin position="1397"/>
        <end position="1424"/>
    </location>
</feature>
<name>A0AA39KSW6_9HYME</name>
<gene>
    <name evidence="3" type="ORF">PV328_005886</name>
</gene>
<sequence length="1645" mass="181242">MSADSPRRGCHKNVQVVSPQPVNDRSIIDSVAGIINDIVPQAYTGGCVSESKESITWARFEYADVNDPSLFPDYIEGSSTPPLLLVLGYTTGVQVWLVAASGEATEILSWRQSIVRILRILPNPITNTELSDPYKDKRPLIAICDSAGPGPQFCNVNFISLKTGEQTKSIKFKNPVCDVLANKRSIVVTFSEKIAVFDARTFEDILTVTSCYPSPGPNPNPVALGTRWLAYSEKKLLPTRRSSGGSEGEGVPSYTAAVLYAAKSLSKGLRGFGESVASSLTGNSIPPVAINNTGNDVTQPGIITILDLQASKQEKQLENSSIETVVAHFTAHNDAIVAMAFDLTGAILMTADKRGHDFHIFRIQAHPGGPSLAAVHHLYVLHRGDTTAKVQDMVFSCDTRWAAVSTVRGTTHVFPVAPYGGPVGVRTHSTPHVVNRLSRFHRSAGLTDDSTRSHSPVSHAEIPLAVYPYSNPRLPPYPYPTVLHPLAQIRQPSTLNHTNNQSQSRPQQRQRLHSDDNGSLPLKICACFAPSRAWTYNQRDSSIKVKKGAVDSLFIMACHGNMIQYDLEPKPTSGVPKEKVCDNTMIELEVEAKGQWPLLRTPNSIEILPPLLPSSPLLNFSKFRGGQRHLDSAEDRWLSQVEIVTHAGPHRRLWMGPQFIFKTYNAPSGVNLVDAEAIEIGVSGSSRPARSNPVNMPHAATRAVMPVVIDGSGSSYEQSPRFMEAYGDSLEGDIVPIGNGENQLREDLAEAMLETSTASHRAPGRRLIVERVGQPVTKVVNPLGTVITVLADEEDVSSSQEFDGGQEYISEIPKSVCAEEGPASLVDFDSESNLLRNLTEICAEMRATSESAFDNVPYESVKDVKEQKTLCVEAATMNAGEHAIDFERADAFRDIPTSLNLCVEPGEIPNSPMTQARESIWNKKTKRCEKSEIQQSNIASAKYVVSYDEDNVVFIENKSTNIKTADHHLDSIGFLNNQESEQASKRQGKNSVTFPAVKRIIATGTEQHSKYLLRESGDSVVIEDTTMVENDKITKENESIVKTEDESEEQNENVITMQYCTEIEPMEATVATACGVAHLPLDIPALDEINSMDYHIIERNIFSAKDTTNLHKSDEKIVDTQNLHDLDELIDNNVIAIEPNAVEDYDVSPIRQRKGSKSTISDDDLEHIHPSELSEIFDKAKTLVMDTNEQTEQTKDVLQVPNRTGASSDDDIEHLLHPELNDADQLSSTKSPLVTCNTKSPPISDIADKKSSRLGQKSRGCSIRSRTSRKRKDVVVIDRETSDESEITVVVKSPDCEDNWNKSKSPEKDLIEEIDRCMEPKDRLTEQNIPQSLPKKTRVRVAKNSGSSLTQKTSANLVEVIDIDAMQKAELAMATNTPMPECKILESSQEVSMAKMKKSRRNKDIENESVKPSNSELNIHDEKKSVDSSNWSAIDQNVTPNEVIEIPEFVESSVGKENIQQLVEENETINTRITASSEKKISKKRSKKACSNLDSTNVFSTDCDSKFGHGELSDIKVNPENNLTIADNSENNALHVNDEKVTIECAEIEKNEKNNVETNIEAHVSDKDLSVENPDKGKSAVCQPQSTPERSSSNDDLNANIVPMDTEEDSSGIKDIIEKNNSITASPSWSTVGKKNNRSKKKKRR</sequence>
<dbReference type="InterPro" id="IPR036322">
    <property type="entry name" value="WD40_repeat_dom_sf"/>
</dbReference>
<proteinExistence type="predicted"/>
<dbReference type="GO" id="GO:0042594">
    <property type="term" value="P:response to starvation"/>
    <property type="evidence" value="ECO:0007669"/>
    <property type="project" value="TreeGrafter"/>
</dbReference>
<accession>A0AA39KSW6</accession>
<dbReference type="GO" id="GO:0005737">
    <property type="term" value="C:cytoplasm"/>
    <property type="evidence" value="ECO:0007669"/>
    <property type="project" value="TreeGrafter"/>
</dbReference>
<feature type="domain" description="BCAS3 WD40" evidence="2">
    <location>
        <begin position="53"/>
        <end position="448"/>
    </location>
</feature>
<dbReference type="InterPro" id="IPR048382">
    <property type="entry name" value="BCAS3_WD40"/>
</dbReference>
<feature type="compositionally biased region" description="Basic and acidic residues" evidence="1">
    <location>
        <begin position="1565"/>
        <end position="1578"/>
    </location>
</feature>
<feature type="region of interest" description="Disordered" evidence="1">
    <location>
        <begin position="1220"/>
        <end position="1267"/>
    </location>
</feature>
<feature type="compositionally biased region" description="Basic residues" evidence="1">
    <location>
        <begin position="1635"/>
        <end position="1645"/>
    </location>
</feature>
<dbReference type="Proteomes" id="UP001168990">
    <property type="component" value="Unassembled WGS sequence"/>
</dbReference>